<feature type="compositionally biased region" description="Acidic residues" evidence="7">
    <location>
        <begin position="387"/>
        <end position="404"/>
    </location>
</feature>
<feature type="compositionally biased region" description="Basic and acidic residues" evidence="7">
    <location>
        <begin position="351"/>
        <end position="369"/>
    </location>
</feature>
<dbReference type="GO" id="GO:0005634">
    <property type="term" value="C:nucleus"/>
    <property type="evidence" value="ECO:0007669"/>
    <property type="project" value="UniProtKB-ARBA"/>
</dbReference>
<dbReference type="RefSeq" id="XP_017998611.1">
    <property type="nucleotide sequence ID" value="XM_018144308.1"/>
</dbReference>
<keyword evidence="3" id="KW-0963">Cytoplasm</keyword>
<dbReference type="InterPro" id="IPR016024">
    <property type="entry name" value="ARM-type_fold"/>
</dbReference>
<feature type="compositionally biased region" description="Polar residues" evidence="7">
    <location>
        <begin position="370"/>
        <end position="379"/>
    </location>
</feature>
<dbReference type="InterPro" id="IPR040122">
    <property type="entry name" value="Importin_beta"/>
</dbReference>
<dbReference type="InterPro" id="IPR011989">
    <property type="entry name" value="ARM-like"/>
</dbReference>
<keyword evidence="10" id="KW-1185">Reference proteome</keyword>
<evidence type="ECO:0000313" key="10">
    <source>
        <dbReference type="Proteomes" id="UP000038010"/>
    </source>
</evidence>
<dbReference type="InterPro" id="IPR021133">
    <property type="entry name" value="HEAT_type_2"/>
</dbReference>
<dbReference type="PROSITE" id="PS50077">
    <property type="entry name" value="HEAT_REPEAT"/>
    <property type="match status" value="1"/>
</dbReference>
<evidence type="ECO:0000313" key="9">
    <source>
        <dbReference type="EMBL" id="KPI38648.1"/>
    </source>
</evidence>
<keyword evidence="4" id="KW-0677">Repeat</keyword>
<name>A0A0N0NL12_9EURO</name>
<dbReference type="Pfam" id="PF03810">
    <property type="entry name" value="IBN_N"/>
    <property type="match status" value="1"/>
</dbReference>
<dbReference type="Pfam" id="PF13513">
    <property type="entry name" value="HEAT_EZ"/>
    <property type="match status" value="1"/>
</dbReference>
<dbReference type="FunFam" id="1.25.10.10:FF:000219">
    <property type="entry name" value="Importin subunit beta-2"/>
    <property type="match status" value="1"/>
</dbReference>
<evidence type="ECO:0000256" key="1">
    <source>
        <dbReference type="ARBA" id="ARBA00004496"/>
    </source>
</evidence>
<dbReference type="OrthoDB" id="951172at2759"/>
<dbReference type="GO" id="GO:0031267">
    <property type="term" value="F:small GTPase binding"/>
    <property type="evidence" value="ECO:0007669"/>
    <property type="project" value="InterPro"/>
</dbReference>
<dbReference type="SMART" id="SM00913">
    <property type="entry name" value="IBN_N"/>
    <property type="match status" value="1"/>
</dbReference>
<evidence type="ECO:0000256" key="6">
    <source>
        <dbReference type="PROSITE-ProRule" id="PRU00103"/>
    </source>
</evidence>
<protein>
    <submittedName>
        <fullName evidence="9">Importin subunit beta-2</fullName>
    </submittedName>
</protein>
<accession>A0A0N0NL12</accession>
<reference evidence="9 10" key="1">
    <citation type="submission" date="2015-06" db="EMBL/GenBank/DDBJ databases">
        <title>Draft genome of the ant-associated black yeast Phialophora attae CBS 131958.</title>
        <authorList>
            <person name="Moreno L.F."/>
            <person name="Stielow B.J."/>
            <person name="de Hoog S."/>
            <person name="Vicente V.A."/>
            <person name="Weiss V.A."/>
            <person name="de Vries M."/>
            <person name="Cruz L.M."/>
            <person name="Souza E.M."/>
        </authorList>
    </citation>
    <scope>NUCLEOTIDE SEQUENCE [LARGE SCALE GENOMIC DNA]</scope>
    <source>
        <strain evidence="9 10">CBS 131958</strain>
    </source>
</reference>
<sequence>MAAQMDESELRELVEYLKNSLSGHDRNKQKNAEQMLIKAASTQSTFVDYLQYIFSSPQLGDNLNLNPGTTFLVRYAAAIQLKNHIKTHYKEIPAEKLTQIKSSTLGMLQDQNAQLRSFAGTIITEIVQQGGLLQWPEILIELITLVENKSGNIPADAQQGAMSALAKVCEDNRKLLDKEYQGQKPMTVIVEKMLLFANHDLPQVRVFALGTLKTFIPQKSQVLMDSLNEYLARVFERASDPATEVRRIVCQSLVQLVESKPEALAPNMDGLVNYILTQQTQSQDPDLAMDAAEFWLSVGEQELLKDTMRPYLPRIVPVLLAGMVYGEEDVFRLGGDTDDADQDDRVEDLKPQFAEQKKGRGAIHEKSGDESSNGAPASSDSKKDLSDGEIEESEDDDDSLDDEDPENIWSLRKCSAAALDVFAVNYHDSVFAIILPYLMENLSHQMWPKREAAVLALGAIAEGCMNVVSPHLPELVPFLINLLNDNEPVVRQITCWCLARYSEWAAQLNSPQEKQKYFEPMMDGLLKRMLDKNKKVQEAGASSFASLEEKAGDKLKPYTEPILRQFTQCFQLYKDKNMYILYDCLQTLADSVGAEMAKPELVQMLMPVLIQRWHKISDESREMFPLLGCLGYIAISYGSLFTQFAEPIFSRCISLIYSNLQQHMAFQTGQSIDQPDKDFIVSALDLLSAIIQAIPNADSANLVQSSNPQFFDLLSFTMDDPTPDVRQSAYALLGDCAIAIYSSLEPYLDKLFPILIRQIDLDRIPADEVEADPAFNVLINVCWSAGEIGSRAPRDKLAPFIPDLYRNLITVLTYEERVPESAAENAALTIGRLGIQCPDLLAANLGTYAGPFLEYMSQVSSSTEKASAFLGFNNVIQRNPAAMESSLTEYLTAVAAFPRNVPESEDAEVYASTRASFAQVVQGFRQMIGPERFQGEVLGRLSQPSQTKLRDYVS</sequence>
<feature type="domain" description="Importin N-terminal" evidence="8">
    <location>
        <begin position="32"/>
        <end position="110"/>
    </location>
</feature>
<dbReference type="PANTHER" id="PTHR10527">
    <property type="entry name" value="IMPORTIN BETA"/>
    <property type="match status" value="1"/>
</dbReference>
<dbReference type="Proteomes" id="UP000038010">
    <property type="component" value="Unassembled WGS sequence"/>
</dbReference>
<feature type="repeat" description="HEAT" evidence="6">
    <location>
        <begin position="475"/>
        <end position="513"/>
    </location>
</feature>
<dbReference type="SUPFAM" id="SSF48371">
    <property type="entry name" value="ARM repeat"/>
    <property type="match status" value="1"/>
</dbReference>
<dbReference type="STRING" id="1664694.A0A0N0NL12"/>
<keyword evidence="5" id="KW-0653">Protein transport</keyword>
<dbReference type="PROSITE" id="PS50166">
    <property type="entry name" value="IMPORTIN_B_NT"/>
    <property type="match status" value="1"/>
</dbReference>
<dbReference type="GeneID" id="28736188"/>
<dbReference type="GO" id="GO:0005737">
    <property type="term" value="C:cytoplasm"/>
    <property type="evidence" value="ECO:0007669"/>
    <property type="project" value="UniProtKB-SubCell"/>
</dbReference>
<evidence type="ECO:0000256" key="7">
    <source>
        <dbReference type="SAM" id="MobiDB-lite"/>
    </source>
</evidence>
<gene>
    <name evidence="9" type="ORF">AB675_4188</name>
</gene>
<dbReference type="FunFam" id="1.25.10.10:FF:000313">
    <property type="entry name" value="Importin beta-2 subunit, putative"/>
    <property type="match status" value="1"/>
</dbReference>
<evidence type="ECO:0000256" key="5">
    <source>
        <dbReference type="ARBA" id="ARBA00022927"/>
    </source>
</evidence>
<dbReference type="Gene3D" id="1.25.10.10">
    <property type="entry name" value="Leucine-rich Repeat Variant"/>
    <property type="match status" value="2"/>
</dbReference>
<comment type="subcellular location">
    <subcellularLocation>
        <location evidence="1">Cytoplasm</location>
    </subcellularLocation>
</comment>
<dbReference type="InterPro" id="IPR001494">
    <property type="entry name" value="Importin-beta_N"/>
</dbReference>
<keyword evidence="2" id="KW-0813">Transport</keyword>
<evidence type="ECO:0000256" key="4">
    <source>
        <dbReference type="ARBA" id="ARBA00022737"/>
    </source>
</evidence>
<dbReference type="AlphaFoldDB" id="A0A0N0NL12"/>
<dbReference type="EMBL" id="LFJN01000018">
    <property type="protein sequence ID" value="KPI38648.1"/>
    <property type="molecule type" value="Genomic_DNA"/>
</dbReference>
<dbReference type="VEuPathDB" id="FungiDB:AB675_4188"/>
<dbReference type="GO" id="GO:0006606">
    <property type="term" value="P:protein import into nucleus"/>
    <property type="evidence" value="ECO:0007669"/>
    <property type="project" value="InterPro"/>
</dbReference>
<evidence type="ECO:0000259" key="8">
    <source>
        <dbReference type="PROSITE" id="PS50166"/>
    </source>
</evidence>
<proteinExistence type="predicted"/>
<organism evidence="9 10">
    <name type="scientific">Cyphellophora attinorum</name>
    <dbReference type="NCBI Taxonomy" id="1664694"/>
    <lineage>
        <taxon>Eukaryota</taxon>
        <taxon>Fungi</taxon>
        <taxon>Dikarya</taxon>
        <taxon>Ascomycota</taxon>
        <taxon>Pezizomycotina</taxon>
        <taxon>Eurotiomycetes</taxon>
        <taxon>Chaetothyriomycetidae</taxon>
        <taxon>Chaetothyriales</taxon>
        <taxon>Cyphellophoraceae</taxon>
        <taxon>Cyphellophora</taxon>
    </lineage>
</organism>
<evidence type="ECO:0000256" key="2">
    <source>
        <dbReference type="ARBA" id="ARBA00022448"/>
    </source>
</evidence>
<evidence type="ECO:0000256" key="3">
    <source>
        <dbReference type="ARBA" id="ARBA00022490"/>
    </source>
</evidence>
<feature type="region of interest" description="Disordered" evidence="7">
    <location>
        <begin position="351"/>
        <end position="404"/>
    </location>
</feature>
<comment type="caution">
    <text evidence="9">The sequence shown here is derived from an EMBL/GenBank/DDBJ whole genome shotgun (WGS) entry which is preliminary data.</text>
</comment>